<reference evidence="3" key="2">
    <citation type="submission" date="2025-08" db="UniProtKB">
        <authorList>
            <consortium name="Ensembl"/>
        </authorList>
    </citation>
    <scope>IDENTIFICATION</scope>
</reference>
<feature type="compositionally biased region" description="Basic and acidic residues" evidence="1">
    <location>
        <begin position="540"/>
        <end position="571"/>
    </location>
</feature>
<feature type="region of interest" description="Disordered" evidence="1">
    <location>
        <begin position="326"/>
        <end position="380"/>
    </location>
</feature>
<feature type="region of interest" description="Disordered" evidence="1">
    <location>
        <begin position="764"/>
        <end position="819"/>
    </location>
</feature>
<feature type="region of interest" description="Disordered" evidence="1">
    <location>
        <begin position="280"/>
        <end position="302"/>
    </location>
</feature>
<proteinExistence type="predicted"/>
<feature type="compositionally biased region" description="Low complexity" evidence="1">
    <location>
        <begin position="464"/>
        <end position="483"/>
    </location>
</feature>
<dbReference type="SMART" id="SM00451">
    <property type="entry name" value="ZnF_U1"/>
    <property type="match status" value="2"/>
</dbReference>
<dbReference type="InterPro" id="IPR036236">
    <property type="entry name" value="Znf_C2H2_sf"/>
</dbReference>
<reference evidence="3" key="3">
    <citation type="submission" date="2025-09" db="UniProtKB">
        <authorList>
            <consortium name="Ensembl"/>
        </authorList>
    </citation>
    <scope>IDENTIFICATION</scope>
</reference>
<accession>A0A8C4SR02</accession>
<evidence type="ECO:0000313" key="4">
    <source>
        <dbReference type="Proteomes" id="UP000694620"/>
    </source>
</evidence>
<protein>
    <submittedName>
        <fullName evidence="3">Uncharacterized LOC114663546</fullName>
    </submittedName>
</protein>
<sequence length="1149" mass="131202">MNFHFTSDDVSENSIFLFTENQESNLVTSTEPKMGRKKKKKNPVASKPTDLWVCKDCNLACHTKFNLMAHLQGSRHKKRLKRISPLNRQVQNPLCEFGKGSQCNKLATEVIEETDNQVQNPLSESLTDLESSKPVIGVIKKSDKQVQNPLYEFVKNSQRSEPVIGLNHIVQFLCTSENVSPLYFCKLCGALLRIDIIFHVTGLTHRNNYLQNLYPEIVSCEENEVKPMKVNTFLKQKAMMVEQMEGHGKIQDLTITSSDYMKLNTENSVSLAEHLLQNARTEGSSKVSDSPTPSDLTSCTGNKTEMLVQQKSKAAGTLTNVKSQTENKDLIKSKGNQSNIEEDKNSAFPDLTNFTDPGEEKPQADSTSGPSFDVPSLPNDFDKDQPLLNMLLTEVFKLKSQRKEDISEDADVAIASSDILEENGPQTTTNNDLCTVDLDWYRKFLQTNYWEFRRYCMSEHSRDSTSWSDSSSISSRTYRSSSSDSRRSGRYRRHSGQYHRHSDRYSRDSDCDSSRESGRYRSSRESGRYRSSRESGQYRSSRESGRNSRVSDHYTRNFDHHGQRNSDHSQHSADFGQMDSDRDHRNVKSGRIDFGHGHQNIDNDRMNCRHRWHVDSGRTDSDCCRRNAGGGQTDSNHGFGIAKGHRNDDHSQTKNLYTTAWHSERSGTSKFQIENKNRSSIPKQLSVPYTVPDYYSQITGTQTAECGDGDRSPVRYPHLPTQIQQDSSLSSEYLKDYKTENHSIKNEAPLGWRNMFYSMKNNKEEKYPKRTKNKPSAQVPPELSNYRLSSDLQRSKDNEKYIDTRSRKSIKKSQMPTENDHCSLKFSNNYSEQKIGIRDPEDILRTCHFVSNIRSKCIDDVSKSSNSMCYQENKYSDATPGSRYANAVQNENCVLAGSKSQYSATSPNVVYFEDASRIQPYTPVPDQEYPDVPSIDRYMGETCAHGVSDEKFLPTALSRSKYPEECLERKYLSEGQYPENIPENNISSSKKYIEDTLGNKHSRIASYCKYEEATSWSRTNRKYSPEPPLQLFSPTVSENKLPVSFQEREYREDNMQSEYPEIPWLRKRIRADGCDSDAFAVHNNSEDLQSGLEDPSPKIPALTHLDQLKFESRTSETSSFEGYVRVRLGPDPPKIGGSEQTRTIPWYSE</sequence>
<dbReference type="GeneTree" id="ENSGT01140000284388"/>
<feature type="compositionally biased region" description="Basic residues" evidence="1">
    <location>
        <begin position="488"/>
        <end position="502"/>
    </location>
</feature>
<feature type="compositionally biased region" description="Basic and acidic residues" evidence="1">
    <location>
        <begin position="579"/>
        <end position="598"/>
    </location>
</feature>
<feature type="region of interest" description="Disordered" evidence="1">
    <location>
        <begin position="462"/>
        <end position="598"/>
    </location>
</feature>
<feature type="region of interest" description="Disordered" evidence="1">
    <location>
        <begin position="630"/>
        <end position="651"/>
    </location>
</feature>
<evidence type="ECO:0000313" key="3">
    <source>
        <dbReference type="Ensembl" id="ENSECRP00000020703.1"/>
    </source>
</evidence>
<feature type="domain" description="U1-type" evidence="2">
    <location>
        <begin position="180"/>
        <end position="212"/>
    </location>
</feature>
<dbReference type="Ensembl" id="ENSECRT00000021156.1">
    <property type="protein sequence ID" value="ENSECRP00000020703.1"/>
    <property type="gene ID" value="ENSECRG00000013920.1"/>
</dbReference>
<feature type="compositionally biased region" description="Basic and acidic residues" evidence="1">
    <location>
        <begin position="503"/>
        <end position="533"/>
    </location>
</feature>
<evidence type="ECO:0000256" key="1">
    <source>
        <dbReference type="SAM" id="MobiDB-lite"/>
    </source>
</evidence>
<dbReference type="Gene3D" id="3.30.160.60">
    <property type="entry name" value="Classic Zinc Finger"/>
    <property type="match status" value="1"/>
</dbReference>
<dbReference type="Proteomes" id="UP000694620">
    <property type="component" value="Chromosome 13"/>
</dbReference>
<name>A0A8C4SR02_ERPCA</name>
<dbReference type="SUPFAM" id="SSF57667">
    <property type="entry name" value="beta-beta-alpha zinc fingers"/>
    <property type="match status" value="1"/>
</dbReference>
<feature type="domain" description="U1-type" evidence="2">
    <location>
        <begin position="49"/>
        <end position="83"/>
    </location>
</feature>
<keyword evidence="4" id="KW-1185">Reference proteome</keyword>
<evidence type="ECO:0000259" key="2">
    <source>
        <dbReference type="SMART" id="SM00451"/>
    </source>
</evidence>
<feature type="compositionally biased region" description="Basic and acidic residues" evidence="1">
    <location>
        <begin position="793"/>
        <end position="806"/>
    </location>
</feature>
<dbReference type="GO" id="GO:0003676">
    <property type="term" value="F:nucleic acid binding"/>
    <property type="evidence" value="ECO:0007669"/>
    <property type="project" value="InterPro"/>
</dbReference>
<dbReference type="InterPro" id="IPR003604">
    <property type="entry name" value="Matrin/U1-like-C_Znf_C2H2"/>
</dbReference>
<feature type="region of interest" description="Disordered" evidence="1">
    <location>
        <begin position="1125"/>
        <end position="1149"/>
    </location>
</feature>
<dbReference type="GO" id="GO:0008270">
    <property type="term" value="F:zinc ion binding"/>
    <property type="evidence" value="ECO:0007669"/>
    <property type="project" value="InterPro"/>
</dbReference>
<organism evidence="3 4">
    <name type="scientific">Erpetoichthys calabaricus</name>
    <name type="common">Rope fish</name>
    <name type="synonym">Calamoichthys calabaricus</name>
    <dbReference type="NCBI Taxonomy" id="27687"/>
    <lineage>
        <taxon>Eukaryota</taxon>
        <taxon>Metazoa</taxon>
        <taxon>Chordata</taxon>
        <taxon>Craniata</taxon>
        <taxon>Vertebrata</taxon>
        <taxon>Euteleostomi</taxon>
        <taxon>Actinopterygii</taxon>
        <taxon>Polypteriformes</taxon>
        <taxon>Polypteridae</taxon>
        <taxon>Erpetoichthys</taxon>
    </lineage>
</organism>
<dbReference type="AlphaFoldDB" id="A0A8C4SR02"/>
<reference evidence="3" key="1">
    <citation type="submission" date="2021-06" db="EMBL/GenBank/DDBJ databases">
        <authorList>
            <consortium name="Wellcome Sanger Institute Data Sharing"/>
        </authorList>
    </citation>
    <scope>NUCLEOTIDE SEQUENCE [LARGE SCALE GENOMIC DNA]</scope>
</reference>